<sequence length="99" mass="10640">MAFKTVFFLLACSSFVLGFNVDARDKRQADAGGLMSQFTNGFGGVGKTFDYGRNALVNGWDSIKDLGHKGIETQATLQKSGFDLGTIVPQFGRNAIANN</sequence>
<keyword evidence="3" id="KW-1185">Reference proteome</keyword>
<feature type="chain" id="PRO_5044815302" evidence="1">
    <location>
        <begin position="19"/>
        <end position="99"/>
    </location>
</feature>
<keyword evidence="1" id="KW-0732">Signal</keyword>
<dbReference type="AlphaFoldDB" id="A0ABD2X6D7"/>
<evidence type="ECO:0000313" key="2">
    <source>
        <dbReference type="EMBL" id="KAL3400971.1"/>
    </source>
</evidence>
<accession>A0ABD2X6D7</accession>
<proteinExistence type="predicted"/>
<organism evidence="2 3">
    <name type="scientific">Trichogramma kaykai</name>
    <dbReference type="NCBI Taxonomy" id="54128"/>
    <lineage>
        <taxon>Eukaryota</taxon>
        <taxon>Metazoa</taxon>
        <taxon>Ecdysozoa</taxon>
        <taxon>Arthropoda</taxon>
        <taxon>Hexapoda</taxon>
        <taxon>Insecta</taxon>
        <taxon>Pterygota</taxon>
        <taxon>Neoptera</taxon>
        <taxon>Endopterygota</taxon>
        <taxon>Hymenoptera</taxon>
        <taxon>Apocrita</taxon>
        <taxon>Proctotrupomorpha</taxon>
        <taxon>Chalcidoidea</taxon>
        <taxon>Trichogrammatidae</taxon>
        <taxon>Trichogramma</taxon>
    </lineage>
</organism>
<reference evidence="2 3" key="1">
    <citation type="journal article" date="2024" name="bioRxiv">
        <title>A reference genome for Trichogramma kaykai: A tiny desert-dwelling parasitoid wasp with competing sex-ratio distorters.</title>
        <authorList>
            <person name="Culotta J."/>
            <person name="Lindsey A.R."/>
        </authorList>
    </citation>
    <scope>NUCLEOTIDE SEQUENCE [LARGE SCALE GENOMIC DNA]</scope>
    <source>
        <strain evidence="2 3">KSX58</strain>
    </source>
</reference>
<dbReference type="EMBL" id="JBJJXI010000049">
    <property type="protein sequence ID" value="KAL3400971.1"/>
    <property type="molecule type" value="Genomic_DNA"/>
</dbReference>
<evidence type="ECO:0000313" key="3">
    <source>
        <dbReference type="Proteomes" id="UP001627154"/>
    </source>
</evidence>
<name>A0ABD2X6D7_9HYME</name>
<protein>
    <submittedName>
        <fullName evidence="2">Uncharacterized protein</fullName>
    </submittedName>
</protein>
<evidence type="ECO:0000256" key="1">
    <source>
        <dbReference type="SAM" id="SignalP"/>
    </source>
</evidence>
<comment type="caution">
    <text evidence="2">The sequence shown here is derived from an EMBL/GenBank/DDBJ whole genome shotgun (WGS) entry which is preliminary data.</text>
</comment>
<gene>
    <name evidence="2" type="ORF">TKK_005630</name>
</gene>
<feature type="signal peptide" evidence="1">
    <location>
        <begin position="1"/>
        <end position="18"/>
    </location>
</feature>
<dbReference type="Proteomes" id="UP001627154">
    <property type="component" value="Unassembled WGS sequence"/>
</dbReference>